<dbReference type="InterPro" id="IPR002759">
    <property type="entry name" value="Pop5/Rpp14/Rnp2-like"/>
</dbReference>
<keyword evidence="7" id="KW-0030">Aminoacyl-tRNA synthetase</keyword>
<comment type="similarity">
    <text evidence="1">Belongs to the eukaryotic/archaeal RNase P protein component 2 family.</text>
</comment>
<dbReference type="Gene3D" id="3.30.70.3250">
    <property type="entry name" value="Ribonuclease P, Pop5 subunit"/>
    <property type="match status" value="1"/>
</dbReference>
<dbReference type="PANTHER" id="PTHR22594:SF34">
    <property type="entry name" value="ASPARAGINE--TRNA LIGASE, MITOCHONDRIAL-RELATED"/>
    <property type="match status" value="1"/>
</dbReference>
<dbReference type="InterPro" id="IPR006195">
    <property type="entry name" value="aa-tRNA-synth_II"/>
</dbReference>
<dbReference type="PANTHER" id="PTHR22594">
    <property type="entry name" value="ASPARTYL/LYSYL-TRNA SYNTHETASE"/>
    <property type="match status" value="1"/>
</dbReference>
<dbReference type="SUPFAM" id="SSF160350">
    <property type="entry name" value="Rnp2-like"/>
    <property type="match status" value="1"/>
</dbReference>
<dbReference type="InterPro" id="IPR004365">
    <property type="entry name" value="NA-bd_OB_tRNA"/>
</dbReference>
<dbReference type="GO" id="GO:0005739">
    <property type="term" value="C:mitochondrion"/>
    <property type="evidence" value="ECO:0007669"/>
    <property type="project" value="TreeGrafter"/>
</dbReference>
<dbReference type="GO" id="GO:0030677">
    <property type="term" value="C:ribonuclease P complex"/>
    <property type="evidence" value="ECO:0007669"/>
    <property type="project" value="InterPro"/>
</dbReference>
<dbReference type="CDD" id="cd00776">
    <property type="entry name" value="AsxRS_core"/>
    <property type="match status" value="1"/>
</dbReference>
<evidence type="ECO:0000313" key="10">
    <source>
        <dbReference type="Proteomes" id="UP000230233"/>
    </source>
</evidence>
<dbReference type="PROSITE" id="PS50862">
    <property type="entry name" value="AA_TRNA_LIGASE_II"/>
    <property type="match status" value="1"/>
</dbReference>
<protein>
    <recommendedName>
        <fullName evidence="8">Aminoacyl-transfer RNA synthetases class-II family profile domain-containing protein</fullName>
    </recommendedName>
</protein>
<evidence type="ECO:0000256" key="2">
    <source>
        <dbReference type="ARBA" id="ARBA00022598"/>
    </source>
</evidence>
<dbReference type="Pfam" id="PF01336">
    <property type="entry name" value="tRNA_anti-codon"/>
    <property type="match status" value="1"/>
</dbReference>
<dbReference type="InterPro" id="IPR038085">
    <property type="entry name" value="Rnp2-like_sf"/>
</dbReference>
<dbReference type="InterPro" id="IPR045864">
    <property type="entry name" value="aa-tRNA-synth_II/BPL/LPL"/>
</dbReference>
<evidence type="ECO:0000256" key="3">
    <source>
        <dbReference type="ARBA" id="ARBA00022694"/>
    </source>
</evidence>
<dbReference type="InterPro" id="IPR004364">
    <property type="entry name" value="Aa-tRNA-synt_II"/>
</dbReference>
<evidence type="ECO:0000256" key="4">
    <source>
        <dbReference type="ARBA" id="ARBA00022741"/>
    </source>
</evidence>
<dbReference type="GO" id="GO:0003676">
    <property type="term" value="F:nucleic acid binding"/>
    <property type="evidence" value="ECO:0007669"/>
    <property type="project" value="InterPro"/>
</dbReference>
<proteinExistence type="inferred from homology"/>
<keyword evidence="6" id="KW-0648">Protein biosynthesis</keyword>
<dbReference type="Gene3D" id="3.30.930.10">
    <property type="entry name" value="Bira Bifunctional Protein, Domain 2"/>
    <property type="match status" value="1"/>
</dbReference>
<dbReference type="STRING" id="1611254.A0A2G5UUD5"/>
<sequence>MRHILDFRLVDSHKKGWTVGKSVQKSGKNVFVKVDDGRSNGLVQLVASKEIANKVKVGSAIQAVGSLEKSLGSQQETEFVANELRVVGQDENARYDDLSADNLRKKTHLRARNAQFAAFLRLRSAIFRETHEFFMSRDFIHIDTPKLTRNDCEGGGEVFDVVTTSSEALNGSEGVKEDPMYLSVSSQLHLEALVSRLQRVYTLGPAFRAEKQQSHAHLSEFHMLEAEVAFVETIDEMCDLVESYVQHMFSLLDSPKFQPELKIIGYGPTSPVPTNSKFSRIIYDDAVKLLTSKGSKVTAKSGLSKKNELDLVKYHNNLPVFVTHYPTNQKPFYMARTTDETSTLSFDLLVPGVGELAGGSVREPDAEKLKSRGCGIEWYLETRRRGQPPTAGFGIGFERLLQYMLGIQNIKDTLAFPRWYRHCQYQKMVKIKNRYYVIRMITNDGSQPTPHKPLIFRELMKLAAEMFGDFGYSILKMSLSVRVLDEDVIVLRVAEGGNKYFGAILPCVHKIDKQPMVLQTIFIGRSMRSCEKRLIKIRQDELHSALKQCTTTETRTQILGAIKEICGKPARIFTDEQRKDQSNS</sequence>
<accession>A0A2G5UUD5</accession>
<evidence type="ECO:0000313" key="9">
    <source>
        <dbReference type="EMBL" id="PIC42971.1"/>
    </source>
</evidence>
<dbReference type="PRINTS" id="PR01042">
    <property type="entry name" value="TRNASYNTHASP"/>
</dbReference>
<keyword evidence="10" id="KW-1185">Reference proteome</keyword>
<name>A0A2G5UUD5_9PELO</name>
<evidence type="ECO:0000256" key="5">
    <source>
        <dbReference type="ARBA" id="ARBA00022840"/>
    </source>
</evidence>
<dbReference type="Pfam" id="PF01900">
    <property type="entry name" value="RNase_P_Rpp14"/>
    <property type="match status" value="1"/>
</dbReference>
<dbReference type="OrthoDB" id="360585at2759"/>
<keyword evidence="4" id="KW-0547">Nucleotide-binding</keyword>
<evidence type="ECO:0000256" key="1">
    <source>
        <dbReference type="ARBA" id="ARBA00010800"/>
    </source>
</evidence>
<dbReference type="InterPro" id="IPR002312">
    <property type="entry name" value="Asp/Asn-tRNA-synth_IIb"/>
</dbReference>
<dbReference type="GO" id="GO:0001682">
    <property type="term" value="P:tRNA 5'-leader removal"/>
    <property type="evidence" value="ECO:0007669"/>
    <property type="project" value="InterPro"/>
</dbReference>
<dbReference type="Proteomes" id="UP000230233">
    <property type="component" value="Chromosome III"/>
</dbReference>
<dbReference type="EMBL" id="PDUG01000003">
    <property type="protein sequence ID" value="PIC42971.1"/>
    <property type="molecule type" value="Genomic_DNA"/>
</dbReference>
<dbReference type="SUPFAM" id="SSF55681">
    <property type="entry name" value="Class II aaRS and biotin synthetases"/>
    <property type="match status" value="1"/>
</dbReference>
<reference evidence="10" key="1">
    <citation type="submission" date="2017-10" db="EMBL/GenBank/DDBJ databases">
        <title>Rapid genome shrinkage in a self-fertile nematode reveals novel sperm competition proteins.</title>
        <authorList>
            <person name="Yin D."/>
            <person name="Schwarz E.M."/>
            <person name="Thomas C.G."/>
            <person name="Felde R.L."/>
            <person name="Korf I.F."/>
            <person name="Cutter A.D."/>
            <person name="Schartner C.M."/>
            <person name="Ralston E.J."/>
            <person name="Meyer B.J."/>
            <person name="Haag E.S."/>
        </authorList>
    </citation>
    <scope>NUCLEOTIDE SEQUENCE [LARGE SCALE GENOMIC DNA]</scope>
    <source>
        <strain evidence="10">JU1422</strain>
    </source>
</reference>
<comment type="caution">
    <text evidence="9">The sequence shown here is derived from an EMBL/GenBank/DDBJ whole genome shotgun (WGS) entry which is preliminary data.</text>
</comment>
<keyword evidence="5" id="KW-0067">ATP-binding</keyword>
<gene>
    <name evidence="9" type="primary">Cni-nars-2</name>
    <name evidence="9" type="synonym">Cnig_chr_III.g9873</name>
    <name evidence="9" type="ORF">B9Z55_009873</name>
</gene>
<feature type="domain" description="Aminoacyl-transfer RNA synthetases class-II family profile" evidence="8">
    <location>
        <begin position="120"/>
        <end position="417"/>
    </location>
</feature>
<evidence type="ECO:0000259" key="8">
    <source>
        <dbReference type="PROSITE" id="PS50862"/>
    </source>
</evidence>
<dbReference type="GO" id="GO:0006421">
    <property type="term" value="P:asparaginyl-tRNA aminoacylation"/>
    <property type="evidence" value="ECO:0007669"/>
    <property type="project" value="TreeGrafter"/>
</dbReference>
<keyword evidence="3" id="KW-0819">tRNA processing</keyword>
<evidence type="ECO:0000256" key="6">
    <source>
        <dbReference type="ARBA" id="ARBA00022917"/>
    </source>
</evidence>
<dbReference type="Pfam" id="PF00152">
    <property type="entry name" value="tRNA-synt_2"/>
    <property type="match status" value="1"/>
</dbReference>
<keyword evidence="2" id="KW-0436">Ligase</keyword>
<organism evidence="9 10">
    <name type="scientific">Caenorhabditis nigoni</name>
    <dbReference type="NCBI Taxonomy" id="1611254"/>
    <lineage>
        <taxon>Eukaryota</taxon>
        <taxon>Metazoa</taxon>
        <taxon>Ecdysozoa</taxon>
        <taxon>Nematoda</taxon>
        <taxon>Chromadorea</taxon>
        <taxon>Rhabditida</taxon>
        <taxon>Rhabditina</taxon>
        <taxon>Rhabditomorpha</taxon>
        <taxon>Rhabditoidea</taxon>
        <taxon>Rhabditidae</taxon>
        <taxon>Peloderinae</taxon>
        <taxon>Caenorhabditis</taxon>
    </lineage>
</organism>
<dbReference type="GO" id="GO:0005524">
    <property type="term" value="F:ATP binding"/>
    <property type="evidence" value="ECO:0007669"/>
    <property type="project" value="UniProtKB-KW"/>
</dbReference>
<dbReference type="GO" id="GO:0004816">
    <property type="term" value="F:asparagine-tRNA ligase activity"/>
    <property type="evidence" value="ECO:0007669"/>
    <property type="project" value="TreeGrafter"/>
</dbReference>
<dbReference type="AlphaFoldDB" id="A0A2G5UUD5"/>
<evidence type="ECO:0000256" key="7">
    <source>
        <dbReference type="ARBA" id="ARBA00023146"/>
    </source>
</evidence>